<accession>A0ABQ9VTR3</accession>
<dbReference type="PROSITE" id="PS51257">
    <property type="entry name" value="PROKAR_LIPOPROTEIN"/>
    <property type="match status" value="1"/>
</dbReference>
<name>A0ABQ9VTR3_SAGOE</name>
<comment type="caution">
    <text evidence="3">The sequence shown here is derived from an EMBL/GenBank/DDBJ whole genome shotgun (WGS) entry which is preliminary data.</text>
</comment>
<gene>
    <name evidence="3" type="ORF">P7K49_012317</name>
</gene>
<feature type="signal peptide" evidence="2">
    <location>
        <begin position="1"/>
        <end position="38"/>
    </location>
</feature>
<evidence type="ECO:0000313" key="4">
    <source>
        <dbReference type="Proteomes" id="UP001266305"/>
    </source>
</evidence>
<evidence type="ECO:0000256" key="1">
    <source>
        <dbReference type="SAM" id="MobiDB-lite"/>
    </source>
</evidence>
<dbReference type="Proteomes" id="UP001266305">
    <property type="component" value="Unassembled WGS sequence"/>
</dbReference>
<dbReference type="EMBL" id="JASSZA010000005">
    <property type="protein sequence ID" value="KAK2112570.1"/>
    <property type="molecule type" value="Genomic_DNA"/>
</dbReference>
<reference evidence="3 4" key="1">
    <citation type="submission" date="2023-05" db="EMBL/GenBank/DDBJ databases">
        <title>B98-5 Cell Line De Novo Hybrid Assembly: An Optical Mapping Approach.</title>
        <authorList>
            <person name="Kananen K."/>
            <person name="Auerbach J.A."/>
            <person name="Kautto E."/>
            <person name="Blachly J.S."/>
        </authorList>
    </citation>
    <scope>NUCLEOTIDE SEQUENCE [LARGE SCALE GENOMIC DNA]</scope>
    <source>
        <strain evidence="3">B95-8</strain>
        <tissue evidence="3">Cell line</tissue>
    </source>
</reference>
<keyword evidence="2" id="KW-0732">Signal</keyword>
<evidence type="ECO:0000256" key="2">
    <source>
        <dbReference type="SAM" id="SignalP"/>
    </source>
</evidence>
<keyword evidence="4" id="KW-1185">Reference proteome</keyword>
<sequence>MLESKQPTAPAKTAVIRLMVLFCLGISSCLLCMKSCHAEVSAKPLRRPQESRWQPMGPFHSSYGNSTPRRSNSTLLYLHSTDAVAVDHGMQKGDMAKSKAGSVIPASYTQPKMSSHLAMLRPHT</sequence>
<feature type="chain" id="PRO_5046654588" evidence="2">
    <location>
        <begin position="39"/>
        <end position="124"/>
    </location>
</feature>
<evidence type="ECO:0000313" key="3">
    <source>
        <dbReference type="EMBL" id="KAK2112570.1"/>
    </source>
</evidence>
<protein>
    <submittedName>
        <fullName evidence="3">Uncharacterized protein</fullName>
    </submittedName>
</protein>
<organism evidence="3 4">
    <name type="scientific">Saguinus oedipus</name>
    <name type="common">Cotton-top tamarin</name>
    <name type="synonym">Oedipomidas oedipus</name>
    <dbReference type="NCBI Taxonomy" id="9490"/>
    <lineage>
        <taxon>Eukaryota</taxon>
        <taxon>Metazoa</taxon>
        <taxon>Chordata</taxon>
        <taxon>Craniata</taxon>
        <taxon>Vertebrata</taxon>
        <taxon>Euteleostomi</taxon>
        <taxon>Mammalia</taxon>
        <taxon>Eutheria</taxon>
        <taxon>Euarchontoglires</taxon>
        <taxon>Primates</taxon>
        <taxon>Haplorrhini</taxon>
        <taxon>Platyrrhini</taxon>
        <taxon>Cebidae</taxon>
        <taxon>Callitrichinae</taxon>
        <taxon>Saguinus</taxon>
    </lineage>
</organism>
<proteinExistence type="predicted"/>
<feature type="region of interest" description="Disordered" evidence="1">
    <location>
        <begin position="49"/>
        <end position="68"/>
    </location>
</feature>